<dbReference type="CDD" id="cd09272">
    <property type="entry name" value="RNase_HI_RT_Ty1"/>
    <property type="match status" value="1"/>
</dbReference>
<protein>
    <submittedName>
        <fullName evidence="2">Transposable element protein</fullName>
    </submittedName>
</protein>
<sequence>MHQPTTAHWLAVKRILRYLNGTLTYGLFYSPSTLFLSAFSNANYEGNPDDRRSTGGYCVYLGTNLISWSSKKQRGVSRSSTEAEYRQLAYTAATLSWFRALFLDLHLHLLVPSFGVIILVLFLSLLILFFTLALVMWRWTIIMFVKGWSGMSYSLRIVLLLIRLLTFLLRAYHLPGSPSSGPSFLCSTAVSLRGVMDVNADMIEI</sequence>
<reference evidence="2" key="1">
    <citation type="journal article" date="2019" name="Science">
        <title>Mutation of a bHLH transcription factor allowed almond domestication.</title>
        <authorList>
            <person name="Sanchez-Perez R."/>
            <person name="Pavan S."/>
            <person name="Mazzeo R."/>
            <person name="Moldovan C."/>
            <person name="Aiese Cigliano R."/>
            <person name="Del Cueto J."/>
            <person name="Ricciardi F."/>
            <person name="Lotti C."/>
            <person name="Ricciardi L."/>
            <person name="Dicenta F."/>
            <person name="Lopez-Marques R.L."/>
            <person name="Lindberg Moller B."/>
        </authorList>
    </citation>
    <scope>NUCLEOTIDE SEQUENCE</scope>
</reference>
<evidence type="ECO:0000256" key="1">
    <source>
        <dbReference type="SAM" id="Phobius"/>
    </source>
</evidence>
<gene>
    <name evidence="2" type="ORF">Prudu_005989</name>
</gene>
<keyword evidence="1" id="KW-1133">Transmembrane helix</keyword>
<keyword evidence="1" id="KW-0812">Transmembrane</keyword>
<accession>A0A4Y1QYU3</accession>
<feature type="transmembrane region" description="Helical" evidence="1">
    <location>
        <begin position="116"/>
        <end position="141"/>
    </location>
</feature>
<name>A0A4Y1QYU3_PRUDU</name>
<dbReference type="PANTHER" id="PTHR11439:SF455">
    <property type="entry name" value="RLK (RECEPTOR-LIKE PROTEIN KINASE) 8, PUTATIVE-RELATED"/>
    <property type="match status" value="1"/>
</dbReference>
<dbReference type="AlphaFoldDB" id="A0A4Y1QYU3"/>
<keyword evidence="1" id="KW-0472">Membrane</keyword>
<dbReference type="PANTHER" id="PTHR11439">
    <property type="entry name" value="GAG-POL-RELATED RETROTRANSPOSON"/>
    <property type="match status" value="1"/>
</dbReference>
<organism evidence="2">
    <name type="scientific">Prunus dulcis</name>
    <name type="common">Almond</name>
    <name type="synonym">Amygdalus dulcis</name>
    <dbReference type="NCBI Taxonomy" id="3755"/>
    <lineage>
        <taxon>Eukaryota</taxon>
        <taxon>Viridiplantae</taxon>
        <taxon>Streptophyta</taxon>
        <taxon>Embryophyta</taxon>
        <taxon>Tracheophyta</taxon>
        <taxon>Spermatophyta</taxon>
        <taxon>Magnoliopsida</taxon>
        <taxon>eudicotyledons</taxon>
        <taxon>Gunneridae</taxon>
        <taxon>Pentapetalae</taxon>
        <taxon>rosids</taxon>
        <taxon>fabids</taxon>
        <taxon>Rosales</taxon>
        <taxon>Rosaceae</taxon>
        <taxon>Amygdaloideae</taxon>
        <taxon>Amygdaleae</taxon>
        <taxon>Prunus</taxon>
    </lineage>
</organism>
<dbReference type="EMBL" id="AP019298">
    <property type="protein sequence ID" value="BBG97002.1"/>
    <property type="molecule type" value="Genomic_DNA"/>
</dbReference>
<feature type="transmembrane region" description="Helical" evidence="1">
    <location>
        <begin position="153"/>
        <end position="172"/>
    </location>
</feature>
<proteinExistence type="predicted"/>
<evidence type="ECO:0000313" key="2">
    <source>
        <dbReference type="EMBL" id="BBG97002.1"/>
    </source>
</evidence>